<dbReference type="PANTHER" id="PTHR24276:SF97">
    <property type="entry name" value="GH13245P2-RELATED"/>
    <property type="match status" value="1"/>
</dbReference>
<evidence type="ECO:0000256" key="2">
    <source>
        <dbReference type="ARBA" id="ARBA00022670"/>
    </source>
</evidence>
<evidence type="ECO:0000256" key="3">
    <source>
        <dbReference type="ARBA" id="ARBA00022757"/>
    </source>
</evidence>
<keyword evidence="6" id="KW-1015">Disulfide bond</keyword>
<dbReference type="AlphaFoldDB" id="A0AAY4CD70"/>
<reference evidence="11 12" key="1">
    <citation type="submission" date="2020-06" db="EMBL/GenBank/DDBJ databases">
        <authorList>
            <consortium name="Wellcome Sanger Institute Data Sharing"/>
        </authorList>
    </citation>
    <scope>NUCLEOTIDE SEQUENCE [LARGE SCALE GENOMIC DNA]</scope>
</reference>
<dbReference type="CDD" id="cd00190">
    <property type="entry name" value="Tryp_SPc"/>
    <property type="match status" value="1"/>
</dbReference>
<feature type="chain" id="PRO_5044196216" description="trypsin" evidence="9">
    <location>
        <begin position="20"/>
        <end position="247"/>
    </location>
</feature>
<dbReference type="PRINTS" id="PR00722">
    <property type="entry name" value="CHYMOTRYPSIN"/>
</dbReference>
<protein>
    <recommendedName>
        <fullName evidence="8">trypsin</fullName>
        <ecNumber evidence="8">3.4.21.4</ecNumber>
    </recommendedName>
</protein>
<feature type="domain" description="Peptidase S1" evidence="10">
    <location>
        <begin position="28"/>
        <end position="243"/>
    </location>
</feature>
<dbReference type="PANTHER" id="PTHR24276">
    <property type="entry name" value="POLYSERASE-RELATED"/>
    <property type="match status" value="1"/>
</dbReference>
<dbReference type="PROSITE" id="PS00134">
    <property type="entry name" value="TRYPSIN_HIS"/>
    <property type="match status" value="1"/>
</dbReference>
<keyword evidence="9" id="KW-0732">Signal</keyword>
<dbReference type="InterPro" id="IPR018114">
    <property type="entry name" value="TRYPSIN_HIS"/>
</dbReference>
<dbReference type="SMART" id="SM00020">
    <property type="entry name" value="Tryp_SPc"/>
    <property type="match status" value="1"/>
</dbReference>
<dbReference type="GO" id="GO:0007586">
    <property type="term" value="P:digestion"/>
    <property type="evidence" value="ECO:0007669"/>
    <property type="project" value="UniProtKB-KW"/>
</dbReference>
<sequence length="247" mass="27066">MAITHLILLLSVLTSLGFSAQQHADVSIVNGTVVQIESRPYMVSLQHNRKHRCGGFVVSEDFVMTAAHCLKWGQSLEVLVGASDLSKHKTGKFVTVNVYHIYPGYKKTLENDIALLQVTNTQANYITYIIKKEDIKAKSVCMVAGWGAKKTNGPVSDLLHQAEVTIVKRDQCNKAWKDITPDMLCTAGGAGFCQGDSGGPLVCKGKAAGVVSFNERNNCHKPNLPNVYTKISAYLKWINIIMTSVKQ</sequence>
<gene>
    <name evidence="11" type="primary">LOC114802219</name>
</gene>
<feature type="signal peptide" evidence="9">
    <location>
        <begin position="1"/>
        <end position="19"/>
    </location>
</feature>
<dbReference type="InterPro" id="IPR043504">
    <property type="entry name" value="Peptidase_S1_PA_chymotrypsin"/>
</dbReference>
<keyword evidence="4" id="KW-0378">Hydrolase</keyword>
<dbReference type="InterPro" id="IPR001254">
    <property type="entry name" value="Trypsin_dom"/>
</dbReference>
<dbReference type="PROSITE" id="PS50240">
    <property type="entry name" value="TRYPSIN_DOM"/>
    <property type="match status" value="1"/>
</dbReference>
<dbReference type="InterPro" id="IPR001314">
    <property type="entry name" value="Peptidase_S1A"/>
</dbReference>
<dbReference type="InterPro" id="IPR050430">
    <property type="entry name" value="Peptidase_S1"/>
</dbReference>
<dbReference type="Gene3D" id="2.40.10.10">
    <property type="entry name" value="Trypsin-like serine proteases"/>
    <property type="match status" value="1"/>
</dbReference>
<evidence type="ECO:0000259" key="10">
    <source>
        <dbReference type="PROSITE" id="PS50240"/>
    </source>
</evidence>
<dbReference type="GO" id="GO:0004252">
    <property type="term" value="F:serine-type endopeptidase activity"/>
    <property type="evidence" value="ECO:0007669"/>
    <property type="project" value="UniProtKB-EC"/>
</dbReference>
<evidence type="ECO:0000256" key="4">
    <source>
        <dbReference type="ARBA" id="ARBA00022801"/>
    </source>
</evidence>
<reference evidence="11" key="3">
    <citation type="submission" date="2025-09" db="UniProtKB">
        <authorList>
            <consortium name="Ensembl"/>
        </authorList>
    </citation>
    <scope>IDENTIFICATION</scope>
</reference>
<dbReference type="SUPFAM" id="SSF50494">
    <property type="entry name" value="Trypsin-like serine proteases"/>
    <property type="match status" value="1"/>
</dbReference>
<evidence type="ECO:0000256" key="7">
    <source>
        <dbReference type="ARBA" id="ARBA00036320"/>
    </source>
</evidence>
<evidence type="ECO:0000313" key="12">
    <source>
        <dbReference type="Proteomes" id="UP000694580"/>
    </source>
</evidence>
<evidence type="ECO:0000256" key="6">
    <source>
        <dbReference type="ARBA" id="ARBA00023157"/>
    </source>
</evidence>
<name>A0AAY4CD70_9TELE</name>
<evidence type="ECO:0000256" key="9">
    <source>
        <dbReference type="SAM" id="SignalP"/>
    </source>
</evidence>
<dbReference type="Proteomes" id="UP000694580">
    <property type="component" value="Chromosome 13"/>
</dbReference>
<dbReference type="InterPro" id="IPR009003">
    <property type="entry name" value="Peptidase_S1_PA"/>
</dbReference>
<keyword evidence="12" id="KW-1185">Reference proteome</keyword>
<keyword evidence="5" id="KW-0720">Serine protease</keyword>
<dbReference type="FunFam" id="2.40.10.10:FF:000036">
    <property type="entry name" value="Trypsin beta"/>
    <property type="match status" value="1"/>
</dbReference>
<evidence type="ECO:0000256" key="8">
    <source>
        <dbReference type="ARBA" id="ARBA00038868"/>
    </source>
</evidence>
<evidence type="ECO:0000256" key="5">
    <source>
        <dbReference type="ARBA" id="ARBA00022825"/>
    </source>
</evidence>
<keyword evidence="2" id="KW-0645">Protease</keyword>
<proteinExistence type="inferred from homology"/>
<dbReference type="EC" id="3.4.21.4" evidence="8"/>
<comment type="catalytic activity">
    <reaction evidence="7">
        <text>Preferential cleavage: Arg-|-Xaa, Lys-|-Xaa.</text>
        <dbReference type="EC" id="3.4.21.4"/>
    </reaction>
</comment>
<evidence type="ECO:0000313" key="11">
    <source>
        <dbReference type="Ensembl" id="ENSDCDP00010031140.1"/>
    </source>
</evidence>
<dbReference type="GeneTree" id="ENSGT00910000144271"/>
<dbReference type="Ensembl" id="ENSDCDT00010038538.1">
    <property type="protein sequence ID" value="ENSDCDP00010031140.1"/>
    <property type="gene ID" value="ENSDCDG00010019842.1"/>
</dbReference>
<accession>A0AAY4CD70</accession>
<evidence type="ECO:0000256" key="1">
    <source>
        <dbReference type="ARBA" id="ARBA00007664"/>
    </source>
</evidence>
<reference evidence="11" key="2">
    <citation type="submission" date="2025-08" db="UniProtKB">
        <authorList>
            <consortium name="Ensembl"/>
        </authorList>
    </citation>
    <scope>IDENTIFICATION</scope>
</reference>
<comment type="similarity">
    <text evidence="1">Belongs to the peptidase S1 family.</text>
</comment>
<dbReference type="Pfam" id="PF00089">
    <property type="entry name" value="Trypsin"/>
    <property type="match status" value="1"/>
</dbReference>
<dbReference type="GO" id="GO:0006508">
    <property type="term" value="P:proteolysis"/>
    <property type="evidence" value="ECO:0007669"/>
    <property type="project" value="UniProtKB-KW"/>
</dbReference>
<organism evidence="11 12">
    <name type="scientific">Denticeps clupeoides</name>
    <name type="common">denticle herring</name>
    <dbReference type="NCBI Taxonomy" id="299321"/>
    <lineage>
        <taxon>Eukaryota</taxon>
        <taxon>Metazoa</taxon>
        <taxon>Chordata</taxon>
        <taxon>Craniata</taxon>
        <taxon>Vertebrata</taxon>
        <taxon>Euteleostomi</taxon>
        <taxon>Actinopterygii</taxon>
        <taxon>Neopterygii</taxon>
        <taxon>Teleostei</taxon>
        <taxon>Clupei</taxon>
        <taxon>Clupeiformes</taxon>
        <taxon>Denticipitoidei</taxon>
        <taxon>Denticipitidae</taxon>
        <taxon>Denticeps</taxon>
    </lineage>
</organism>
<keyword evidence="3" id="KW-0222">Digestion</keyword>